<dbReference type="SUPFAM" id="SSF160369">
    <property type="entry name" value="Ribosomal protein L10-like"/>
    <property type="match status" value="1"/>
</dbReference>
<dbReference type="EMBL" id="JACJPW010000002">
    <property type="protein sequence ID" value="MBD2179731.1"/>
    <property type="molecule type" value="Genomic_DNA"/>
</dbReference>
<dbReference type="InterPro" id="IPR001790">
    <property type="entry name" value="Ribosomal_uL10"/>
</dbReference>
<reference evidence="6" key="2">
    <citation type="submission" date="2020-08" db="EMBL/GenBank/DDBJ databases">
        <authorList>
            <person name="Chen M."/>
            <person name="Teng W."/>
            <person name="Zhao L."/>
            <person name="Hu C."/>
            <person name="Zhou Y."/>
            <person name="Han B."/>
            <person name="Song L."/>
            <person name="Shu W."/>
        </authorList>
    </citation>
    <scope>NUCLEOTIDE SEQUENCE</scope>
    <source>
        <strain evidence="6">FACHB-1375</strain>
    </source>
</reference>
<comment type="function">
    <text evidence="5">Forms part of the ribosomal stalk, playing a central role in the interaction of the ribosome with GTP-bound translation factors.</text>
</comment>
<dbReference type="NCBIfam" id="NF000955">
    <property type="entry name" value="PRK00099.1-1"/>
    <property type="match status" value="1"/>
</dbReference>
<comment type="similarity">
    <text evidence="1 5">Belongs to the universal ribosomal protein uL10 family.</text>
</comment>
<comment type="subunit">
    <text evidence="5">Part of the ribosomal stalk of the 50S ribosomal subunit. The N-terminus interacts with L11 and the large rRNA to form the base of the stalk. The C-terminus forms an elongated spine to which L12 dimers bind in a sequential fashion forming a multimeric L10(L12)X complex.</text>
</comment>
<dbReference type="PANTHER" id="PTHR11560">
    <property type="entry name" value="39S RIBOSOMAL PROTEIN L10, MITOCHONDRIAL"/>
    <property type="match status" value="1"/>
</dbReference>
<keyword evidence="7" id="KW-1185">Reference proteome</keyword>
<dbReference type="Proteomes" id="UP000641646">
    <property type="component" value="Unassembled WGS sequence"/>
</dbReference>
<name>A0A926V9F7_9CYAN</name>
<dbReference type="GO" id="GO:0070180">
    <property type="term" value="F:large ribosomal subunit rRNA binding"/>
    <property type="evidence" value="ECO:0007669"/>
    <property type="project" value="UniProtKB-UniRule"/>
</dbReference>
<sequence>MGRTRENKDAIIADLKETLSQSQLVVAIDYQGLSVAEITDLRRRLRPTGTVCKVTKNTLMGIAVQDDEKWQPMQEFLKGSSAFLLVKEDIGGAIKAYQDFQKATKKSELRGGVMEGRALNQDAVKAIADLPSKEQLMAQIAGALNSVTAKIAIAINEVPSSLARGLQAVADKDKENNGAAEGEAA</sequence>
<evidence type="ECO:0000313" key="7">
    <source>
        <dbReference type="Proteomes" id="UP000641646"/>
    </source>
</evidence>
<dbReference type="Gene3D" id="3.30.70.1730">
    <property type="match status" value="1"/>
</dbReference>
<dbReference type="InterPro" id="IPR043141">
    <property type="entry name" value="Ribosomal_uL10-like_sf"/>
</dbReference>
<evidence type="ECO:0000256" key="1">
    <source>
        <dbReference type="ARBA" id="ARBA00008889"/>
    </source>
</evidence>
<gene>
    <name evidence="5" type="primary">rplJ</name>
    <name evidence="5" type="synonym">rpl10</name>
    <name evidence="6" type="ORF">H6G03_01170</name>
</gene>
<dbReference type="GO" id="GO:0015934">
    <property type="term" value="C:large ribosomal subunit"/>
    <property type="evidence" value="ECO:0007669"/>
    <property type="project" value="InterPro"/>
</dbReference>
<dbReference type="InterPro" id="IPR022973">
    <property type="entry name" value="Ribosomal_uL10_bac"/>
</dbReference>
<evidence type="ECO:0000313" key="6">
    <source>
        <dbReference type="EMBL" id="MBD2179731.1"/>
    </source>
</evidence>
<dbReference type="CDD" id="cd05797">
    <property type="entry name" value="Ribosomal_L10"/>
    <property type="match status" value="1"/>
</dbReference>
<protein>
    <recommendedName>
        <fullName evidence="4 5">Large ribosomal subunit protein uL10</fullName>
    </recommendedName>
</protein>
<keyword evidence="2 5" id="KW-0689">Ribosomal protein</keyword>
<keyword evidence="5" id="KW-0694">RNA-binding</keyword>
<dbReference type="Pfam" id="PF00466">
    <property type="entry name" value="Ribosomal_L10"/>
    <property type="match status" value="1"/>
</dbReference>
<keyword evidence="5" id="KW-0699">rRNA-binding</keyword>
<dbReference type="GO" id="GO:0003735">
    <property type="term" value="F:structural constituent of ribosome"/>
    <property type="evidence" value="ECO:0007669"/>
    <property type="project" value="InterPro"/>
</dbReference>
<dbReference type="HAMAP" id="MF_00362">
    <property type="entry name" value="Ribosomal_uL10"/>
    <property type="match status" value="1"/>
</dbReference>
<evidence type="ECO:0000256" key="5">
    <source>
        <dbReference type="HAMAP-Rule" id="MF_00362"/>
    </source>
</evidence>
<evidence type="ECO:0000256" key="4">
    <source>
        <dbReference type="ARBA" id="ARBA00035202"/>
    </source>
</evidence>
<dbReference type="PROSITE" id="PS01109">
    <property type="entry name" value="RIBOSOMAL_L10"/>
    <property type="match status" value="1"/>
</dbReference>
<dbReference type="InterPro" id="IPR047865">
    <property type="entry name" value="Ribosomal_uL10_bac_type"/>
</dbReference>
<proteinExistence type="inferred from homology"/>
<dbReference type="InterPro" id="IPR002363">
    <property type="entry name" value="Ribosomal_uL10_CS_bac"/>
</dbReference>
<dbReference type="AlphaFoldDB" id="A0A926V9F7"/>
<accession>A0A926V9F7</accession>
<dbReference type="GO" id="GO:0006412">
    <property type="term" value="P:translation"/>
    <property type="evidence" value="ECO:0007669"/>
    <property type="project" value="UniProtKB-UniRule"/>
</dbReference>
<evidence type="ECO:0000256" key="2">
    <source>
        <dbReference type="ARBA" id="ARBA00022980"/>
    </source>
</evidence>
<comment type="caution">
    <text evidence="6">The sequence shown here is derived from an EMBL/GenBank/DDBJ whole genome shotgun (WGS) entry which is preliminary data.</text>
</comment>
<evidence type="ECO:0000256" key="3">
    <source>
        <dbReference type="ARBA" id="ARBA00023274"/>
    </source>
</evidence>
<organism evidence="6 7">
    <name type="scientific">Aerosakkonema funiforme FACHB-1375</name>
    <dbReference type="NCBI Taxonomy" id="2949571"/>
    <lineage>
        <taxon>Bacteria</taxon>
        <taxon>Bacillati</taxon>
        <taxon>Cyanobacteriota</taxon>
        <taxon>Cyanophyceae</taxon>
        <taxon>Oscillatoriophycideae</taxon>
        <taxon>Aerosakkonematales</taxon>
        <taxon>Aerosakkonemataceae</taxon>
        <taxon>Aerosakkonema</taxon>
    </lineage>
</organism>
<dbReference type="Gene3D" id="6.10.250.290">
    <property type="match status" value="1"/>
</dbReference>
<reference evidence="6" key="1">
    <citation type="journal article" date="2015" name="ISME J.">
        <title>Draft Genome Sequence of Streptomyces incarnatus NRRL8089, which Produces the Nucleoside Antibiotic Sinefungin.</title>
        <authorList>
            <person name="Oshima K."/>
            <person name="Hattori M."/>
            <person name="Shimizu H."/>
            <person name="Fukuda K."/>
            <person name="Nemoto M."/>
            <person name="Inagaki K."/>
            <person name="Tamura T."/>
        </authorList>
    </citation>
    <scope>NUCLEOTIDE SEQUENCE</scope>
    <source>
        <strain evidence="6">FACHB-1375</strain>
    </source>
</reference>
<keyword evidence="3 5" id="KW-0687">Ribonucleoprotein</keyword>
<dbReference type="RefSeq" id="WP_190461223.1">
    <property type="nucleotide sequence ID" value="NZ_JACJPW010000002.1"/>
</dbReference>